<keyword evidence="9" id="KW-1133">Transmembrane helix</keyword>
<comment type="catalytic activity">
    <reaction evidence="1">
        <text>ATP + protein L-histidine = ADP + protein N-phospho-L-histidine.</text>
        <dbReference type="EC" id="2.7.13.3"/>
    </reaction>
</comment>
<dbReference type="Pfam" id="PF07730">
    <property type="entry name" value="HisKA_3"/>
    <property type="match status" value="1"/>
</dbReference>
<keyword evidence="8" id="KW-0902">Two-component regulatory system</keyword>
<evidence type="ECO:0000256" key="8">
    <source>
        <dbReference type="ARBA" id="ARBA00023012"/>
    </source>
</evidence>
<dbReference type="GO" id="GO:0005524">
    <property type="term" value="F:ATP binding"/>
    <property type="evidence" value="ECO:0007669"/>
    <property type="project" value="UniProtKB-KW"/>
</dbReference>
<evidence type="ECO:0000313" key="13">
    <source>
        <dbReference type="Proteomes" id="UP000004217"/>
    </source>
</evidence>
<evidence type="ECO:0000259" key="10">
    <source>
        <dbReference type="Pfam" id="PF02518"/>
    </source>
</evidence>
<dbReference type="PANTHER" id="PTHR24421:SF10">
    <property type="entry name" value="NITRATE_NITRITE SENSOR PROTEIN NARQ"/>
    <property type="match status" value="1"/>
</dbReference>
<keyword evidence="13" id="KW-1185">Reference proteome</keyword>
<protein>
    <recommendedName>
        <fullName evidence="2">histidine kinase</fullName>
        <ecNumber evidence="2">2.7.13.3</ecNumber>
    </recommendedName>
</protein>
<feature type="transmembrane region" description="Helical" evidence="9">
    <location>
        <begin position="56"/>
        <end position="75"/>
    </location>
</feature>
<dbReference type="PATRIC" id="fig|700597.3.peg.6999"/>
<dbReference type="GO" id="GO:0016020">
    <property type="term" value="C:membrane"/>
    <property type="evidence" value="ECO:0007669"/>
    <property type="project" value="InterPro"/>
</dbReference>
<dbReference type="Gene3D" id="1.20.5.1930">
    <property type="match status" value="1"/>
</dbReference>
<dbReference type="AlphaFoldDB" id="G2GNT9"/>
<keyword evidence="9" id="KW-0472">Membrane</keyword>
<keyword evidence="7" id="KW-0067">ATP-binding</keyword>
<feature type="domain" description="Signal transduction histidine kinase subgroup 3 dimerisation and phosphoacceptor" evidence="11">
    <location>
        <begin position="183"/>
        <end position="254"/>
    </location>
</feature>
<dbReference type="GO" id="GO:0000155">
    <property type="term" value="F:phosphorelay sensor kinase activity"/>
    <property type="evidence" value="ECO:0007669"/>
    <property type="project" value="InterPro"/>
</dbReference>
<evidence type="ECO:0000256" key="7">
    <source>
        <dbReference type="ARBA" id="ARBA00022840"/>
    </source>
</evidence>
<dbReference type="GO" id="GO:0046983">
    <property type="term" value="F:protein dimerization activity"/>
    <property type="evidence" value="ECO:0007669"/>
    <property type="project" value="InterPro"/>
</dbReference>
<dbReference type="InterPro" id="IPR003594">
    <property type="entry name" value="HATPase_dom"/>
</dbReference>
<dbReference type="PANTHER" id="PTHR24421">
    <property type="entry name" value="NITRATE/NITRITE SENSOR PROTEIN NARX-RELATED"/>
    <property type="match status" value="1"/>
</dbReference>
<evidence type="ECO:0000256" key="1">
    <source>
        <dbReference type="ARBA" id="ARBA00000085"/>
    </source>
</evidence>
<gene>
    <name evidence="12" type="ORF">SZN_35972</name>
</gene>
<dbReference type="InterPro" id="IPR011712">
    <property type="entry name" value="Sig_transdc_His_kin_sub3_dim/P"/>
</dbReference>
<organism evidence="12 13">
    <name type="scientific">Streptomyces zinciresistens K42</name>
    <dbReference type="NCBI Taxonomy" id="700597"/>
    <lineage>
        <taxon>Bacteria</taxon>
        <taxon>Bacillati</taxon>
        <taxon>Actinomycetota</taxon>
        <taxon>Actinomycetes</taxon>
        <taxon>Kitasatosporales</taxon>
        <taxon>Streptomycetaceae</taxon>
        <taxon>Streptomyces</taxon>
    </lineage>
</organism>
<dbReference type="SUPFAM" id="SSF55874">
    <property type="entry name" value="ATPase domain of HSP90 chaperone/DNA topoisomerase II/histidine kinase"/>
    <property type="match status" value="1"/>
</dbReference>
<dbReference type="RefSeq" id="WP_007504929.1">
    <property type="nucleotide sequence ID" value="NZ_AGBF01000315.1"/>
</dbReference>
<reference evidence="12 13" key="1">
    <citation type="submission" date="2011-08" db="EMBL/GenBank/DDBJ databases">
        <authorList>
            <person name="Lin Y."/>
            <person name="Hao X."/>
            <person name="Johnstone L."/>
            <person name="Miller S.J."/>
            <person name="Wei G."/>
            <person name="Rensing C."/>
        </authorList>
    </citation>
    <scope>NUCLEOTIDE SEQUENCE [LARGE SCALE GENOMIC DNA]</scope>
    <source>
        <strain evidence="12 13">K42</strain>
    </source>
</reference>
<dbReference type="CDD" id="cd16917">
    <property type="entry name" value="HATPase_UhpB-NarQ-NarX-like"/>
    <property type="match status" value="1"/>
</dbReference>
<name>G2GNT9_9ACTN</name>
<dbReference type="InterPro" id="IPR036890">
    <property type="entry name" value="HATPase_C_sf"/>
</dbReference>
<evidence type="ECO:0000256" key="5">
    <source>
        <dbReference type="ARBA" id="ARBA00022741"/>
    </source>
</evidence>
<keyword evidence="3" id="KW-0597">Phosphoprotein</keyword>
<proteinExistence type="predicted"/>
<feature type="domain" description="Histidine kinase/HSP90-like ATPase" evidence="10">
    <location>
        <begin position="301"/>
        <end position="375"/>
    </location>
</feature>
<feature type="transmembrane region" description="Helical" evidence="9">
    <location>
        <begin position="130"/>
        <end position="147"/>
    </location>
</feature>
<evidence type="ECO:0000259" key="11">
    <source>
        <dbReference type="Pfam" id="PF07730"/>
    </source>
</evidence>
<keyword evidence="6 12" id="KW-0418">Kinase</keyword>
<sequence>MRPSLHRRPWLDPLIALAAAGAAAAGIALGPATDQPVLQWSLIEAAALTLAFARRLPVVGLALCVVLTAVIGVVLPDISQVAPLTSGFLLGVVAYRHGTAVTVPAWAVTFIAVVAGMGQDYDRLLDGADGVLMLVATALAVAAPAAFGRYLAVLRQAAVVAEERVREAEERRLVETRAARMAERAHLAGDLHDLVAHHVSAIALTAGSAHYAATHAPDERQRLDAALEGITTIQTAARQTLVDLRGLLHVLRDPGTPDVLADPEQMITDAVERSRTAGLRVTLTHDDRAGQAPLALRVTTARVLQEALTNALKHGGPGSDVAATVAVRDDRILIDVTNTLRLAPAVPLPASGHGLSGMRERVEVLGGTLVAGPAPDGWHLAAALPLAVRP</sequence>
<keyword evidence="9" id="KW-0812">Transmembrane</keyword>
<dbReference type="InterPro" id="IPR050482">
    <property type="entry name" value="Sensor_HK_TwoCompSys"/>
</dbReference>
<evidence type="ECO:0000256" key="9">
    <source>
        <dbReference type="SAM" id="Phobius"/>
    </source>
</evidence>
<evidence type="ECO:0000256" key="2">
    <source>
        <dbReference type="ARBA" id="ARBA00012438"/>
    </source>
</evidence>
<dbReference type="Proteomes" id="UP000004217">
    <property type="component" value="Unassembled WGS sequence"/>
</dbReference>
<dbReference type="EMBL" id="AGBF01000315">
    <property type="protein sequence ID" value="EGX54828.1"/>
    <property type="molecule type" value="Genomic_DNA"/>
</dbReference>
<accession>G2GNT9</accession>
<dbReference type="Gene3D" id="3.30.565.10">
    <property type="entry name" value="Histidine kinase-like ATPase, C-terminal domain"/>
    <property type="match status" value="1"/>
</dbReference>
<evidence type="ECO:0000313" key="12">
    <source>
        <dbReference type="EMBL" id="EGX54828.1"/>
    </source>
</evidence>
<feature type="transmembrane region" description="Helical" evidence="9">
    <location>
        <begin position="87"/>
        <end position="118"/>
    </location>
</feature>
<evidence type="ECO:0000256" key="4">
    <source>
        <dbReference type="ARBA" id="ARBA00022679"/>
    </source>
</evidence>
<evidence type="ECO:0000256" key="3">
    <source>
        <dbReference type="ARBA" id="ARBA00022553"/>
    </source>
</evidence>
<dbReference type="Pfam" id="PF02518">
    <property type="entry name" value="HATPase_c"/>
    <property type="match status" value="1"/>
</dbReference>
<keyword evidence="5" id="KW-0547">Nucleotide-binding</keyword>
<dbReference type="EC" id="2.7.13.3" evidence="2"/>
<comment type="caution">
    <text evidence="12">The sequence shown here is derived from an EMBL/GenBank/DDBJ whole genome shotgun (WGS) entry which is preliminary data.</text>
</comment>
<keyword evidence="4" id="KW-0808">Transferase</keyword>
<evidence type="ECO:0000256" key="6">
    <source>
        <dbReference type="ARBA" id="ARBA00022777"/>
    </source>
</evidence>
<dbReference type="OrthoDB" id="227596at2"/>